<dbReference type="PROSITE" id="PS51736">
    <property type="entry name" value="RECOMBINASES_3"/>
    <property type="match status" value="1"/>
</dbReference>
<evidence type="ECO:0000256" key="1">
    <source>
        <dbReference type="SAM" id="Coils"/>
    </source>
</evidence>
<dbReference type="PANTHER" id="PTHR30461:SF23">
    <property type="entry name" value="DNA RECOMBINASE-RELATED"/>
    <property type="match status" value="1"/>
</dbReference>
<keyword evidence="1" id="KW-0175">Coiled coil</keyword>
<accession>A0ABW4JS48</accession>
<dbReference type="InterPro" id="IPR011109">
    <property type="entry name" value="DNA_bind_recombinase_dom"/>
</dbReference>
<dbReference type="EMBL" id="JBHUCX010000099">
    <property type="protein sequence ID" value="MFD1677692.1"/>
    <property type="molecule type" value="Genomic_DNA"/>
</dbReference>
<dbReference type="RefSeq" id="WP_377945605.1">
    <property type="nucleotide sequence ID" value="NZ_JBHUCX010000099.1"/>
</dbReference>
<dbReference type="InterPro" id="IPR036162">
    <property type="entry name" value="Resolvase-like_N_sf"/>
</dbReference>
<dbReference type="SMART" id="SM00857">
    <property type="entry name" value="Resolvase"/>
    <property type="match status" value="1"/>
</dbReference>
<evidence type="ECO:0000259" key="3">
    <source>
        <dbReference type="PROSITE" id="PS51737"/>
    </source>
</evidence>
<comment type="caution">
    <text evidence="4">The sequence shown here is derived from an EMBL/GenBank/DDBJ whole genome shotgun (WGS) entry which is preliminary data.</text>
</comment>
<evidence type="ECO:0000313" key="4">
    <source>
        <dbReference type="EMBL" id="MFD1677692.1"/>
    </source>
</evidence>
<dbReference type="InterPro" id="IPR038109">
    <property type="entry name" value="DNA_bind_recomb_sf"/>
</dbReference>
<dbReference type="Gene3D" id="3.90.1750.20">
    <property type="entry name" value="Putative Large Serine Recombinase, Chain B, Domain 2"/>
    <property type="match status" value="1"/>
</dbReference>
<dbReference type="Pfam" id="PF13408">
    <property type="entry name" value="Zn_ribbon_recom"/>
    <property type="match status" value="1"/>
</dbReference>
<dbReference type="Gene3D" id="3.40.50.1390">
    <property type="entry name" value="Resolvase, N-terminal catalytic domain"/>
    <property type="match status" value="1"/>
</dbReference>
<dbReference type="PROSITE" id="PS51737">
    <property type="entry name" value="RECOMBINASE_DNA_BIND"/>
    <property type="match status" value="1"/>
</dbReference>
<dbReference type="SUPFAM" id="SSF53041">
    <property type="entry name" value="Resolvase-like"/>
    <property type="match status" value="1"/>
</dbReference>
<organism evidence="4 5">
    <name type="scientific">Alicyclobacillus fodiniaquatilis</name>
    <dbReference type="NCBI Taxonomy" id="1661150"/>
    <lineage>
        <taxon>Bacteria</taxon>
        <taxon>Bacillati</taxon>
        <taxon>Bacillota</taxon>
        <taxon>Bacilli</taxon>
        <taxon>Bacillales</taxon>
        <taxon>Alicyclobacillaceae</taxon>
        <taxon>Alicyclobacillus</taxon>
    </lineage>
</organism>
<dbReference type="InterPro" id="IPR050639">
    <property type="entry name" value="SSR_resolvase"/>
</dbReference>
<gene>
    <name evidence="4" type="ORF">ACFSB2_23810</name>
</gene>
<feature type="coiled-coil region" evidence="1">
    <location>
        <begin position="350"/>
        <end position="405"/>
    </location>
</feature>
<evidence type="ECO:0000259" key="2">
    <source>
        <dbReference type="PROSITE" id="PS51736"/>
    </source>
</evidence>
<evidence type="ECO:0000313" key="5">
    <source>
        <dbReference type="Proteomes" id="UP001597079"/>
    </source>
</evidence>
<protein>
    <submittedName>
        <fullName evidence="4">Recombinase family protein</fullName>
    </submittedName>
</protein>
<dbReference type="CDD" id="cd03768">
    <property type="entry name" value="SR_ResInv"/>
    <property type="match status" value="1"/>
</dbReference>
<name>A0ABW4JS48_9BACL</name>
<dbReference type="InterPro" id="IPR006119">
    <property type="entry name" value="Resolv_N"/>
</dbReference>
<dbReference type="Proteomes" id="UP001597079">
    <property type="component" value="Unassembled WGS sequence"/>
</dbReference>
<dbReference type="PANTHER" id="PTHR30461">
    <property type="entry name" value="DNA-INVERTASE FROM LAMBDOID PROPHAGE"/>
    <property type="match status" value="1"/>
</dbReference>
<reference evidence="5" key="1">
    <citation type="journal article" date="2019" name="Int. J. Syst. Evol. Microbiol.">
        <title>The Global Catalogue of Microorganisms (GCM) 10K type strain sequencing project: providing services to taxonomists for standard genome sequencing and annotation.</title>
        <authorList>
            <consortium name="The Broad Institute Genomics Platform"/>
            <consortium name="The Broad Institute Genome Sequencing Center for Infectious Disease"/>
            <person name="Wu L."/>
            <person name="Ma J."/>
        </authorList>
    </citation>
    <scope>NUCLEOTIDE SEQUENCE [LARGE SCALE GENOMIC DNA]</scope>
    <source>
        <strain evidence="5">CGMCC 1.12286</strain>
    </source>
</reference>
<sequence length="459" mass="53498">MIALYERVSTDEQAQHGFSLDAQKERLEAYCKSQGWVEFEHFIDDGYTGKNMDRPALQGLIRYVEQKQIDAVIVYKLDRLGRRQKDVLYLLEDVFDKHGVSFKSATEPFDTSTPLGRAMLGILAVFGQLERDTIVERTKFGLRQRARRGLWPSASVPFGYRLRDGILHVEPNEAQIVRQVFERFIRGESRNAIAEWMQKRVPNRYVDHFIILKMIKRRTYLGEIPMQEDVFDGQHEAIIDEETFQAAQKELQHRSGGKKPRNTYLLSGMLTCGQCAGSVYYFRQKQKHSSGKIYYYHRIQCKSKKDSQCDTHSFLAREIEEKVIGAIRTVSVESEVFTSFDESSFDDQIIAKLETALKENKEQQERLVDAVQSGTLPIHMVKERLDKLEEERRAINMQLDDKYASMTPFADSAQFRETAESIQSVWDDMTFDEQREAIRLLIKNIRVYADKRVEIEWNL</sequence>
<proteinExistence type="predicted"/>
<dbReference type="InterPro" id="IPR025827">
    <property type="entry name" value="Zn_ribbon_recom_dom"/>
</dbReference>
<feature type="domain" description="Recombinase" evidence="3">
    <location>
        <begin position="157"/>
        <end position="257"/>
    </location>
</feature>
<keyword evidence="5" id="KW-1185">Reference proteome</keyword>
<dbReference type="Pfam" id="PF00239">
    <property type="entry name" value="Resolvase"/>
    <property type="match status" value="1"/>
</dbReference>
<feature type="domain" description="Resolvase/invertase-type recombinase catalytic" evidence="2">
    <location>
        <begin position="1"/>
        <end position="149"/>
    </location>
</feature>
<dbReference type="Pfam" id="PF07508">
    <property type="entry name" value="Recombinase"/>
    <property type="match status" value="1"/>
</dbReference>